<gene>
    <name evidence="1" type="ORF">IQ35_03111</name>
</gene>
<name>A0A562K842_SPHWJ</name>
<reference evidence="1 2" key="1">
    <citation type="journal article" date="2015" name="Stand. Genomic Sci.">
        <title>Genomic Encyclopedia of Bacterial and Archaeal Type Strains, Phase III: the genomes of soil and plant-associated and newly described type strains.</title>
        <authorList>
            <person name="Whitman W.B."/>
            <person name="Woyke T."/>
            <person name="Klenk H.P."/>
            <person name="Zhou Y."/>
            <person name="Lilburn T.G."/>
            <person name="Beck B.J."/>
            <person name="De Vos P."/>
            <person name="Vandamme P."/>
            <person name="Eisen J.A."/>
            <person name="Garrity G."/>
            <person name="Hugenholtz P."/>
            <person name="Kyrpides N.C."/>
        </authorList>
    </citation>
    <scope>NUCLEOTIDE SEQUENCE [LARGE SCALE GENOMIC DNA]</scope>
    <source>
        <strain evidence="1 2">CGMCC 1.7748</strain>
    </source>
</reference>
<organism evidence="1 2">
    <name type="scientific">Sphingobium wenxiniae (strain DSM 21828 / CGMCC 1.7748 / JZ-1)</name>
    <dbReference type="NCBI Taxonomy" id="595605"/>
    <lineage>
        <taxon>Bacteria</taxon>
        <taxon>Pseudomonadati</taxon>
        <taxon>Pseudomonadota</taxon>
        <taxon>Alphaproteobacteria</taxon>
        <taxon>Sphingomonadales</taxon>
        <taxon>Sphingomonadaceae</taxon>
        <taxon>Sphingobium</taxon>
    </lineage>
</organism>
<dbReference type="EMBL" id="VLKK01000014">
    <property type="protein sequence ID" value="TWH91598.1"/>
    <property type="molecule type" value="Genomic_DNA"/>
</dbReference>
<dbReference type="RefSeq" id="WP_145074706.1">
    <property type="nucleotide sequence ID" value="NZ_JACIIY010000025.1"/>
</dbReference>
<proteinExistence type="predicted"/>
<dbReference type="Pfam" id="PF11663">
    <property type="entry name" value="Toxin_YhaV"/>
    <property type="match status" value="1"/>
</dbReference>
<keyword evidence="2" id="KW-1185">Reference proteome</keyword>
<dbReference type="Proteomes" id="UP000316624">
    <property type="component" value="Unassembled WGS sequence"/>
</dbReference>
<evidence type="ECO:0000313" key="2">
    <source>
        <dbReference type="Proteomes" id="UP000316624"/>
    </source>
</evidence>
<protein>
    <submittedName>
        <fullName evidence="1">Toxin YhaV</fullName>
    </submittedName>
</protein>
<evidence type="ECO:0000313" key="1">
    <source>
        <dbReference type="EMBL" id="TWH91598.1"/>
    </source>
</evidence>
<sequence length="154" mass="17274">MTTVNGWTLYAHPLFLGQLERLIEVVAKKAKKGPKGYTASADAKLLAALRKLMFEVIPIDPARPEFRQGGTLGPDRKHWFRAKFGGGRFRLFFRYSSSAKIIIFAWVNDRVTLRTYGAKTDAYAVFASMLDKGNPPEDWTELMAASQELTSDQG</sequence>
<dbReference type="AlphaFoldDB" id="A0A562K842"/>
<dbReference type="GO" id="GO:0110001">
    <property type="term" value="C:toxin-antitoxin complex"/>
    <property type="evidence" value="ECO:0007669"/>
    <property type="project" value="InterPro"/>
</dbReference>
<dbReference type="InterPro" id="IPR021679">
    <property type="entry name" value="Toxin_endonuclease_YhaV"/>
</dbReference>
<dbReference type="GO" id="GO:0004540">
    <property type="term" value="F:RNA nuclease activity"/>
    <property type="evidence" value="ECO:0007669"/>
    <property type="project" value="InterPro"/>
</dbReference>
<accession>A0A562K842</accession>
<comment type="caution">
    <text evidence="1">The sequence shown here is derived from an EMBL/GenBank/DDBJ whole genome shotgun (WGS) entry which is preliminary data.</text>
</comment>